<dbReference type="EMBL" id="CASHSV030000716">
    <property type="protein sequence ID" value="CAJ2673624.1"/>
    <property type="molecule type" value="Genomic_DNA"/>
</dbReference>
<comment type="caution">
    <text evidence="1">The sequence shown here is derived from an EMBL/GenBank/DDBJ whole genome shotgun (WGS) entry which is preliminary data.</text>
</comment>
<gene>
    <name evidence="1" type="ORF">MILVUS5_LOCUS37056</name>
</gene>
<reference evidence="1" key="1">
    <citation type="submission" date="2023-10" db="EMBL/GenBank/DDBJ databases">
        <authorList>
            <person name="Rodriguez Cubillos JULIANA M."/>
            <person name="De Vega J."/>
        </authorList>
    </citation>
    <scope>NUCLEOTIDE SEQUENCE</scope>
</reference>
<organism evidence="1 2">
    <name type="scientific">Trifolium pratense</name>
    <name type="common">Red clover</name>
    <dbReference type="NCBI Taxonomy" id="57577"/>
    <lineage>
        <taxon>Eukaryota</taxon>
        <taxon>Viridiplantae</taxon>
        <taxon>Streptophyta</taxon>
        <taxon>Embryophyta</taxon>
        <taxon>Tracheophyta</taxon>
        <taxon>Spermatophyta</taxon>
        <taxon>Magnoliopsida</taxon>
        <taxon>eudicotyledons</taxon>
        <taxon>Gunneridae</taxon>
        <taxon>Pentapetalae</taxon>
        <taxon>rosids</taxon>
        <taxon>fabids</taxon>
        <taxon>Fabales</taxon>
        <taxon>Fabaceae</taxon>
        <taxon>Papilionoideae</taxon>
        <taxon>50 kb inversion clade</taxon>
        <taxon>NPAAA clade</taxon>
        <taxon>Hologalegina</taxon>
        <taxon>IRL clade</taxon>
        <taxon>Trifolieae</taxon>
        <taxon>Trifolium</taxon>
    </lineage>
</organism>
<dbReference type="Proteomes" id="UP001177021">
    <property type="component" value="Unassembled WGS sequence"/>
</dbReference>
<proteinExistence type="predicted"/>
<evidence type="ECO:0000313" key="2">
    <source>
        <dbReference type="Proteomes" id="UP001177021"/>
    </source>
</evidence>
<keyword evidence="2" id="KW-1185">Reference proteome</keyword>
<protein>
    <submittedName>
        <fullName evidence="1">Uncharacterized protein</fullName>
    </submittedName>
</protein>
<sequence length="96" mass="11293">MHKTECRQVVVVKCIGTCPDNFRFHFVLFFFGSLELNDAEDFITVSTSRYSYIIAKHAKFFDSVCVLQDYFISYEVLDKLISYEVWHISHSLHSQT</sequence>
<accession>A0ACB0LVM4</accession>
<name>A0ACB0LVM4_TRIPR</name>
<evidence type="ECO:0000313" key="1">
    <source>
        <dbReference type="EMBL" id="CAJ2673624.1"/>
    </source>
</evidence>